<keyword evidence="3" id="KW-1185">Reference proteome</keyword>
<dbReference type="Gene3D" id="1.10.443.10">
    <property type="entry name" value="Intergrase catalytic core"/>
    <property type="match status" value="1"/>
</dbReference>
<proteinExistence type="predicted"/>
<dbReference type="GO" id="GO:0015074">
    <property type="term" value="P:DNA integration"/>
    <property type="evidence" value="ECO:0007669"/>
    <property type="project" value="InterPro"/>
</dbReference>
<evidence type="ECO:0000313" key="2">
    <source>
        <dbReference type="EnsemblMetazoa" id="CLYHEMP026420.1"/>
    </source>
</evidence>
<dbReference type="SUPFAM" id="SSF56349">
    <property type="entry name" value="DNA breaking-rejoining enzymes"/>
    <property type="match status" value="1"/>
</dbReference>
<name>A0A7M5XNL2_9CNID</name>
<reference evidence="2" key="1">
    <citation type="submission" date="2021-01" db="UniProtKB">
        <authorList>
            <consortium name="EnsemblMetazoa"/>
        </authorList>
    </citation>
    <scope>IDENTIFICATION</scope>
</reference>
<evidence type="ECO:0000256" key="1">
    <source>
        <dbReference type="ARBA" id="ARBA00023172"/>
    </source>
</evidence>
<accession>A0A7M5XNL2</accession>
<dbReference type="Proteomes" id="UP000594262">
    <property type="component" value="Unplaced"/>
</dbReference>
<dbReference type="AlphaFoldDB" id="A0A7M5XNL2"/>
<dbReference type="InterPro" id="IPR011010">
    <property type="entry name" value="DNA_brk_join_enz"/>
</dbReference>
<dbReference type="GO" id="GO:0003677">
    <property type="term" value="F:DNA binding"/>
    <property type="evidence" value="ECO:0007669"/>
    <property type="project" value="InterPro"/>
</dbReference>
<evidence type="ECO:0000313" key="3">
    <source>
        <dbReference type="Proteomes" id="UP000594262"/>
    </source>
</evidence>
<dbReference type="EnsemblMetazoa" id="CLYHEMT026420.1">
    <property type="protein sequence ID" value="CLYHEMP026420.1"/>
    <property type="gene ID" value="CLYHEMG026420"/>
</dbReference>
<organism evidence="2 3">
    <name type="scientific">Clytia hemisphaerica</name>
    <dbReference type="NCBI Taxonomy" id="252671"/>
    <lineage>
        <taxon>Eukaryota</taxon>
        <taxon>Metazoa</taxon>
        <taxon>Cnidaria</taxon>
        <taxon>Hydrozoa</taxon>
        <taxon>Hydroidolina</taxon>
        <taxon>Leptothecata</taxon>
        <taxon>Obeliida</taxon>
        <taxon>Clytiidae</taxon>
        <taxon>Clytia</taxon>
    </lineage>
</organism>
<keyword evidence="1" id="KW-0233">DNA recombination</keyword>
<sequence length="117" mass="13554">EDLHFPSKVDFITARDTLIGAIKLQNPVVRLQTLLNMTMEDYSKARRKDGFFTIIHIEKHKTSIMKSEHITLGQNATEHLRIYVEKVRPMYAKQDSNRVFTSILGGELTPRDISKIR</sequence>
<dbReference type="InterPro" id="IPR013762">
    <property type="entry name" value="Integrase-like_cat_sf"/>
</dbReference>
<dbReference type="GO" id="GO:0006310">
    <property type="term" value="P:DNA recombination"/>
    <property type="evidence" value="ECO:0007669"/>
    <property type="project" value="UniProtKB-KW"/>
</dbReference>
<protein>
    <submittedName>
        <fullName evidence="2">Uncharacterized protein</fullName>
    </submittedName>
</protein>